<gene>
    <name evidence="2" type="ORF">G8O29_09625</name>
</gene>
<evidence type="ECO:0000313" key="2">
    <source>
        <dbReference type="EMBL" id="NHB76998.1"/>
    </source>
</evidence>
<keyword evidence="1" id="KW-0812">Transmembrane</keyword>
<reference evidence="2 3" key="1">
    <citation type="journal article" date="2022" name="Microorganisms">
        <title>Genome Sequence and Characterization of a Xanthorhodopsin-Containing, Aerobic Anoxygenic Phototrophic Rhodobacter Species, Isolated from Mesophilic Conditions at Yellowstone National Park.</title>
        <authorList>
            <person name="Kyndt J.A."/>
            <person name="Robertson S."/>
            <person name="Shoffstall I.B."/>
            <person name="Ramaley R.F."/>
            <person name="Meyer T.E."/>
        </authorList>
    </citation>
    <scope>NUCLEOTIDE SEQUENCE [LARGE SCALE GENOMIC DNA]</scope>
    <source>
        <strain evidence="2 3">M37P</strain>
    </source>
</reference>
<dbReference type="EMBL" id="JAANHS010000006">
    <property type="protein sequence ID" value="NHB76998.1"/>
    <property type="molecule type" value="Genomic_DNA"/>
</dbReference>
<keyword evidence="3" id="KW-1185">Reference proteome</keyword>
<keyword evidence="1" id="KW-0472">Membrane</keyword>
<protein>
    <submittedName>
        <fullName evidence="2">1-deoxy-D-xylulose-5-phosphate synthase</fullName>
    </submittedName>
</protein>
<name>A0ABX0G803_9RHOB</name>
<evidence type="ECO:0000256" key="1">
    <source>
        <dbReference type="SAM" id="Phobius"/>
    </source>
</evidence>
<keyword evidence="1" id="KW-1133">Transmembrane helix</keyword>
<proteinExistence type="predicted"/>
<dbReference type="Pfam" id="PF11511">
    <property type="entry name" value="RhodobacterPufX"/>
    <property type="match status" value="1"/>
</dbReference>
<feature type="transmembrane region" description="Helical" evidence="1">
    <location>
        <begin position="27"/>
        <end position="51"/>
    </location>
</feature>
<organism evidence="2 3">
    <name type="scientific">Rhodobacter calidifons</name>
    <dbReference type="NCBI Taxonomy" id="2715277"/>
    <lineage>
        <taxon>Bacteria</taxon>
        <taxon>Pseudomonadati</taxon>
        <taxon>Pseudomonadota</taxon>
        <taxon>Alphaproteobacteria</taxon>
        <taxon>Rhodobacterales</taxon>
        <taxon>Rhodobacter group</taxon>
        <taxon>Rhodobacter</taxon>
    </lineage>
</organism>
<dbReference type="Gene3D" id="1.20.5.920">
    <property type="entry name" value="rhodobacter sphaeroides pufx membrane protein"/>
    <property type="match status" value="1"/>
</dbReference>
<accession>A0ABX0G803</accession>
<sequence length="78" mass="8419">MMPNDYFDESRQTSLAFWGLGQMLKGAGYAAAFLLAVGLFIWALYLIGLLLPEESRQTPSPYGALETPALVAEGHGLA</sequence>
<comment type="caution">
    <text evidence="2">The sequence shown here is derived from an EMBL/GenBank/DDBJ whole genome shotgun (WGS) entry which is preliminary data.</text>
</comment>
<evidence type="ECO:0000313" key="3">
    <source>
        <dbReference type="Proteomes" id="UP001515660"/>
    </source>
</evidence>
<dbReference type="Proteomes" id="UP001515660">
    <property type="component" value="Unassembled WGS sequence"/>
</dbReference>
<dbReference type="InterPro" id="IPR020169">
    <property type="entry name" value="Intrinsic_membrane_PufX"/>
</dbReference>